<dbReference type="Gene3D" id="1.10.8.60">
    <property type="match status" value="1"/>
</dbReference>
<dbReference type="CDD" id="cd19481">
    <property type="entry name" value="RecA-like_protease"/>
    <property type="match status" value="1"/>
</dbReference>
<gene>
    <name evidence="5" type="ORF">QRX50_11590</name>
</gene>
<dbReference type="Pfam" id="PF00004">
    <property type="entry name" value="AAA"/>
    <property type="match status" value="1"/>
</dbReference>
<comment type="similarity">
    <text evidence="1">Belongs to the AAA ATPase family.</text>
</comment>
<evidence type="ECO:0000256" key="3">
    <source>
        <dbReference type="ARBA" id="ARBA00022840"/>
    </source>
</evidence>
<evidence type="ECO:0000313" key="6">
    <source>
        <dbReference type="Proteomes" id="UP001236014"/>
    </source>
</evidence>
<organism evidence="5 6">
    <name type="scientific">Amycolatopsis carbonis</name>
    <dbReference type="NCBI Taxonomy" id="715471"/>
    <lineage>
        <taxon>Bacteria</taxon>
        <taxon>Bacillati</taxon>
        <taxon>Actinomycetota</taxon>
        <taxon>Actinomycetes</taxon>
        <taxon>Pseudonocardiales</taxon>
        <taxon>Pseudonocardiaceae</taxon>
        <taxon>Amycolatopsis</taxon>
    </lineage>
</organism>
<keyword evidence="2" id="KW-0547">Nucleotide-binding</keyword>
<dbReference type="AlphaFoldDB" id="A0A9Y2IL35"/>
<evidence type="ECO:0000256" key="2">
    <source>
        <dbReference type="ARBA" id="ARBA00022741"/>
    </source>
</evidence>
<dbReference type="InterPro" id="IPR027417">
    <property type="entry name" value="P-loop_NTPase"/>
</dbReference>
<dbReference type="EMBL" id="CP127294">
    <property type="protein sequence ID" value="WIX81349.1"/>
    <property type="molecule type" value="Genomic_DNA"/>
</dbReference>
<dbReference type="KEGG" id="acab:QRX50_11590"/>
<dbReference type="InterPro" id="IPR050221">
    <property type="entry name" value="26S_Proteasome_ATPase"/>
</dbReference>
<keyword evidence="3 5" id="KW-0067">ATP-binding</keyword>
<dbReference type="InterPro" id="IPR003593">
    <property type="entry name" value="AAA+_ATPase"/>
</dbReference>
<dbReference type="GO" id="GO:0005524">
    <property type="term" value="F:ATP binding"/>
    <property type="evidence" value="ECO:0007669"/>
    <property type="project" value="UniProtKB-KW"/>
</dbReference>
<evidence type="ECO:0000313" key="5">
    <source>
        <dbReference type="EMBL" id="WIX81349.1"/>
    </source>
</evidence>
<dbReference type="Proteomes" id="UP001236014">
    <property type="component" value="Chromosome"/>
</dbReference>
<dbReference type="SUPFAM" id="SSF52540">
    <property type="entry name" value="P-loop containing nucleoside triphosphate hydrolases"/>
    <property type="match status" value="1"/>
</dbReference>
<dbReference type="InterPro" id="IPR003959">
    <property type="entry name" value="ATPase_AAA_core"/>
</dbReference>
<evidence type="ECO:0000256" key="1">
    <source>
        <dbReference type="ARBA" id="ARBA00006914"/>
    </source>
</evidence>
<dbReference type="Gene3D" id="3.40.50.300">
    <property type="entry name" value="P-loop containing nucleotide triphosphate hydrolases"/>
    <property type="match status" value="1"/>
</dbReference>
<proteinExistence type="inferred from homology"/>
<dbReference type="GO" id="GO:0016887">
    <property type="term" value="F:ATP hydrolysis activity"/>
    <property type="evidence" value="ECO:0007669"/>
    <property type="project" value="InterPro"/>
</dbReference>
<protein>
    <submittedName>
        <fullName evidence="5">ATP-binding protein</fullName>
    </submittedName>
</protein>
<reference evidence="5 6" key="1">
    <citation type="submission" date="2023-06" db="EMBL/GenBank/DDBJ databases">
        <authorList>
            <person name="Oyuntsetseg B."/>
            <person name="Kim S.B."/>
        </authorList>
    </citation>
    <scope>NUCLEOTIDE SEQUENCE [LARGE SCALE GENOMIC DNA]</scope>
    <source>
        <strain evidence="5 6">2-15</strain>
    </source>
</reference>
<dbReference type="PANTHER" id="PTHR23073">
    <property type="entry name" value="26S PROTEASOME REGULATORY SUBUNIT"/>
    <property type="match status" value="1"/>
</dbReference>
<evidence type="ECO:0000259" key="4">
    <source>
        <dbReference type="SMART" id="SM00382"/>
    </source>
</evidence>
<sequence length="467" mass="49476">MGEDHEALARDLQRIIKATADAVGSRQANELIDRVTGHLGVALTQALVVTRNYEDWEHANIQAGVDAYLAERGVRTDWFGIAGGQRGHEDLVGMLFAARNHQLYELGAVDYTTATIGPDAAAEVVQLGLVGTVAPDGTPVIVGVRGTNQQYGQMYCRLEVIAGERAAATATRDRIEQLIAEHDVLRGHVLAFGVSEHRGNELLTFLPRPAIGPEEVVLPEGVLDAVERHTLGIAEHGERLLAAGQHLKRGVLLHGPPGTGKTHTVRYLMGRLPGSTVVILTGSAMRFVSKAATLARRLQPSVVVLEDVDLIAEDRDHSRGGTPLLFSLLDAMDGVGGDADVTFLLTTNRAGDLEKALADRPGRVDLAVEIPLPDAAGRAALLELYSRGLKVTADLAPIVDATEGVTASFVKELLRRATLRSLAADPDAEVVVGDAELGGALAEMTDARNALTRSLLGASAQGRSVPG</sequence>
<accession>A0A9Y2IL35</accession>
<dbReference type="SMART" id="SM00382">
    <property type="entry name" value="AAA"/>
    <property type="match status" value="1"/>
</dbReference>
<name>A0A9Y2IL35_9PSEU</name>
<feature type="domain" description="AAA+ ATPase" evidence="4">
    <location>
        <begin position="247"/>
        <end position="374"/>
    </location>
</feature>
<dbReference type="RefSeq" id="WP_285971947.1">
    <property type="nucleotide sequence ID" value="NZ_CP127294.1"/>
</dbReference>
<keyword evidence="6" id="KW-1185">Reference proteome</keyword>